<evidence type="ECO:0000313" key="3">
    <source>
        <dbReference type="Proteomes" id="UP000025227"/>
    </source>
</evidence>
<proteinExistence type="predicted"/>
<feature type="region of interest" description="Disordered" evidence="2">
    <location>
        <begin position="371"/>
        <end position="409"/>
    </location>
</feature>
<feature type="region of interest" description="Disordered" evidence="2">
    <location>
        <begin position="248"/>
        <end position="275"/>
    </location>
</feature>
<accession>A0A7I4YTD0</accession>
<dbReference type="SUPFAM" id="SSF57997">
    <property type="entry name" value="Tropomyosin"/>
    <property type="match status" value="1"/>
</dbReference>
<dbReference type="PANTHER" id="PTHR18937">
    <property type="entry name" value="STRUCTURAL MAINTENANCE OF CHROMOSOMES SMC FAMILY MEMBER"/>
    <property type="match status" value="1"/>
</dbReference>
<feature type="region of interest" description="Disordered" evidence="2">
    <location>
        <begin position="1095"/>
        <end position="1115"/>
    </location>
</feature>
<organism evidence="3 4">
    <name type="scientific">Haemonchus contortus</name>
    <name type="common">Barber pole worm</name>
    <dbReference type="NCBI Taxonomy" id="6289"/>
    <lineage>
        <taxon>Eukaryota</taxon>
        <taxon>Metazoa</taxon>
        <taxon>Ecdysozoa</taxon>
        <taxon>Nematoda</taxon>
        <taxon>Chromadorea</taxon>
        <taxon>Rhabditida</taxon>
        <taxon>Rhabditina</taxon>
        <taxon>Rhabditomorpha</taxon>
        <taxon>Strongyloidea</taxon>
        <taxon>Trichostrongylidae</taxon>
        <taxon>Haemonchus</taxon>
    </lineage>
</organism>
<dbReference type="Proteomes" id="UP000025227">
    <property type="component" value="Unplaced"/>
</dbReference>
<evidence type="ECO:0000256" key="2">
    <source>
        <dbReference type="SAM" id="MobiDB-lite"/>
    </source>
</evidence>
<feature type="compositionally biased region" description="Basic and acidic residues" evidence="2">
    <location>
        <begin position="457"/>
        <end position="468"/>
    </location>
</feature>
<evidence type="ECO:0000313" key="4">
    <source>
        <dbReference type="WBParaSite" id="HCON_00139390-00001"/>
    </source>
</evidence>
<feature type="coiled-coil region" evidence="1">
    <location>
        <begin position="1427"/>
        <end position="1496"/>
    </location>
</feature>
<feature type="compositionally biased region" description="Polar residues" evidence="2">
    <location>
        <begin position="471"/>
        <end position="485"/>
    </location>
</feature>
<keyword evidence="3" id="KW-1185">Reference proteome</keyword>
<feature type="region of interest" description="Disordered" evidence="2">
    <location>
        <begin position="1195"/>
        <end position="1222"/>
    </location>
</feature>
<dbReference type="OMA" id="MNQQIEK"/>
<keyword evidence="1" id="KW-0175">Coiled coil</keyword>
<feature type="compositionally biased region" description="Polar residues" evidence="2">
    <location>
        <begin position="250"/>
        <end position="271"/>
    </location>
</feature>
<feature type="coiled-coil region" evidence="1">
    <location>
        <begin position="525"/>
        <end position="863"/>
    </location>
</feature>
<feature type="compositionally biased region" description="Basic and acidic residues" evidence="2">
    <location>
        <begin position="1129"/>
        <end position="1141"/>
    </location>
</feature>
<name>A0A7I4YTD0_HAECO</name>
<feature type="coiled-coil region" evidence="1">
    <location>
        <begin position="1536"/>
        <end position="1616"/>
    </location>
</feature>
<feature type="region of interest" description="Disordered" evidence="2">
    <location>
        <begin position="457"/>
        <end position="497"/>
    </location>
</feature>
<feature type="region of interest" description="Disordered" evidence="2">
    <location>
        <begin position="1129"/>
        <end position="1156"/>
    </location>
</feature>
<evidence type="ECO:0000256" key="1">
    <source>
        <dbReference type="SAM" id="Coils"/>
    </source>
</evidence>
<protein>
    <submittedName>
        <fullName evidence="4">ERM_helical domain-containing protein</fullName>
    </submittedName>
</protein>
<dbReference type="OrthoDB" id="5832686at2759"/>
<sequence length="1674" mass="191749">ATPLGSFDPPAMMAIEPSSLMDKMLWTFPSMVRYHSASRLNSLTATDGLSQLSISSVSSSLPTNESTMIRDKESPPKGLVQRRREQFNNTITADEYRPVRSRSVPISAVILNAQQPSRSTEGNFSPTRKVQIDRIRYDFRAPADILRRTPEDRIGDECCETTTTTERLSDGDKRTVRVIREVGDNSGRRMTQPISRTAARIASHSAPRGFPIVTVSVADPHTRRRSLGELHQPAVVQVRDNVGSTVIPVTRSSSTAPDRSASPTKRMSSRPSSRRAVQVELYDSASLTIPPPTDRHRFNNNSSASTPILWSPVSRPLEDVEVTADRREIDVEKEITRRERELNLAKDTIKKLSNELKRIERDKQQLEIEVKRQHHHSERSSRVVDTKSGFRPSSCEPCRPTADKKSASTTMTTATLFDPAAIKQECERMMEVLRRERSSEEELADASEVDREIERLKREVSAKQDSVMRAEQQSTMKRSPSQSIASTSTEDDSDSSQIVSVQDQVVMYNGGSSASSGGDSRVALINKLERELTDAQLCNLRLNAKIGSLVSGGNATIKKEVIDLKKDLKDRTSEVDNLKKKLQKAEKDRQQWETQKRQLESKLPIDVQLLMAQKRELTMQLDREQNEKHELFLQINSMVAQLAETQPAGEVEKLKTDNKELKRRVEELEASSNRETSRLEADLQKARNESELMRHQSEREKRQLQEDLEETKKELHMKAAALQSLMLATQDSANTERLKEENQQLTNLLREAEAALATAKRDLDKKDAEIDKLVRASEDSAASSEQLEMFEKKLSDAEKVLKQEMATKEALKQSCEQLINDGKQAEEKLNEWRAKHEEDQNTIAELRNDIEQLEEAKEMVARNRRWEFERDEEVKTLTETLMKFEATLKEKDSKINAIQVQVLDAQSRAEQAEADLKAKEQVVVNADRRVQQLQAQLDAKGNADKEVELLQEELKKSEERHNVVLERHQKAEAAALEASKGQKQLIDELEKKLGAADEARTETETKLSALQKQLKSSNDDLNEKAEHIKKLEEELTGLQNEKKKLESRASVADELNTLMSSLSAVRAENGQYQEEIRALHRQVQEIKEELERSMEECEEWKGRAETAEKEKEVMEKRISNEKEKLIALESSTESHKAHEAELESNTTKLEAENVKLKEETRDLQAELKRMQSEQKVAEEESMRKLRELTEKCEAIQKEADTSRSKVGELEEEHHRFRDATTEERKKLLETAEEQREKVEELQEEVAEMKEKLKAAEEVTAAEVKRYEAARARLAEVEREYGEMKSSLQNIQGFSTGAPEKSLENENLAIRIKQQLEELEKDKAAKLQEMAAEHRAHQERLEKRIEDMETARLEQIKELENQKRETEELYQKRLDEAERRLADESESHRIQVEKLEITLREKTAGPKKEIEELRKTNAEMTTSHIEQCEKLNKKIVDLETRLSQASKNNAEMVTNLQNMTVLLETEAKKREELTEERKRWLAEMDEKERLLDEARNSSEEEAKISALAAENVRLASEVLKAHSQAEETLQVEKEVITKQFNEKLKIANNERDKLATDLEALRAKMKVMESRIEDQRSSIEQAEKVRKDEIASIQAELDAVRKEKAMLKDDLENLRSNNNGHPVPPPRRTISNMSTYTYNTQTDFSEIEDVHKLRSEIDKQKRLIIVLRRKLQGLQ</sequence>
<dbReference type="WBParaSite" id="HCON_00139390-00001">
    <property type="protein sequence ID" value="HCON_00139390-00001"/>
    <property type="gene ID" value="HCON_00139390"/>
</dbReference>
<dbReference type="Gene3D" id="1.10.287.1490">
    <property type="match status" value="1"/>
</dbReference>
<reference evidence="4" key="1">
    <citation type="submission" date="2020-12" db="UniProtKB">
        <authorList>
            <consortium name="WormBaseParasite"/>
        </authorList>
    </citation>
    <scope>IDENTIFICATION</scope>
    <source>
        <strain evidence="4">MHco3</strain>
    </source>
</reference>